<feature type="non-terminal residue" evidence="1">
    <location>
        <position position="33"/>
    </location>
</feature>
<proteinExistence type="predicted"/>
<dbReference type="AlphaFoldDB" id="A0A382GH75"/>
<dbReference type="EMBL" id="UINC01055525">
    <property type="protein sequence ID" value="SVB74510.1"/>
    <property type="molecule type" value="Genomic_DNA"/>
</dbReference>
<gene>
    <name evidence="1" type="ORF">METZ01_LOCUS227364</name>
</gene>
<name>A0A382GH75_9ZZZZ</name>
<reference evidence="1" key="1">
    <citation type="submission" date="2018-05" db="EMBL/GenBank/DDBJ databases">
        <authorList>
            <person name="Lanie J.A."/>
            <person name="Ng W.-L."/>
            <person name="Kazmierczak K.M."/>
            <person name="Andrzejewski T.M."/>
            <person name="Davidsen T.M."/>
            <person name="Wayne K.J."/>
            <person name="Tettelin H."/>
            <person name="Glass J.I."/>
            <person name="Rusch D."/>
            <person name="Podicherti R."/>
            <person name="Tsui H.-C.T."/>
            <person name="Winkler M.E."/>
        </authorList>
    </citation>
    <scope>NUCLEOTIDE SEQUENCE</scope>
</reference>
<protein>
    <submittedName>
        <fullName evidence="1">Uncharacterized protein</fullName>
    </submittedName>
</protein>
<organism evidence="1">
    <name type="scientific">marine metagenome</name>
    <dbReference type="NCBI Taxonomy" id="408172"/>
    <lineage>
        <taxon>unclassified sequences</taxon>
        <taxon>metagenomes</taxon>
        <taxon>ecological metagenomes</taxon>
    </lineage>
</organism>
<sequence>MAKKAAIKKAKVRSSSISATKSAPKIYKGLAGV</sequence>
<accession>A0A382GH75</accession>
<evidence type="ECO:0000313" key="1">
    <source>
        <dbReference type="EMBL" id="SVB74510.1"/>
    </source>
</evidence>